<sequence length="61" mass="6717">MLDGGTVILSSTWVRLRSYTFPPSPLTTLQTFPLILDATGELTKPRGNLDDRLSSFHVLAV</sequence>
<reference evidence="1" key="1">
    <citation type="submission" date="2014-11" db="EMBL/GenBank/DDBJ databases">
        <authorList>
            <person name="Amaro Gonzalez C."/>
        </authorList>
    </citation>
    <scope>NUCLEOTIDE SEQUENCE</scope>
</reference>
<evidence type="ECO:0000313" key="1">
    <source>
        <dbReference type="EMBL" id="JAH11013.1"/>
    </source>
</evidence>
<dbReference type="EMBL" id="GBXM01097564">
    <property type="protein sequence ID" value="JAH11013.1"/>
    <property type="molecule type" value="Transcribed_RNA"/>
</dbReference>
<dbReference type="AlphaFoldDB" id="A0A0E9Q4H7"/>
<name>A0A0E9Q4H7_ANGAN</name>
<proteinExistence type="predicted"/>
<organism evidence="1">
    <name type="scientific">Anguilla anguilla</name>
    <name type="common">European freshwater eel</name>
    <name type="synonym">Muraena anguilla</name>
    <dbReference type="NCBI Taxonomy" id="7936"/>
    <lineage>
        <taxon>Eukaryota</taxon>
        <taxon>Metazoa</taxon>
        <taxon>Chordata</taxon>
        <taxon>Craniata</taxon>
        <taxon>Vertebrata</taxon>
        <taxon>Euteleostomi</taxon>
        <taxon>Actinopterygii</taxon>
        <taxon>Neopterygii</taxon>
        <taxon>Teleostei</taxon>
        <taxon>Anguilliformes</taxon>
        <taxon>Anguillidae</taxon>
        <taxon>Anguilla</taxon>
    </lineage>
</organism>
<accession>A0A0E9Q4H7</accession>
<protein>
    <submittedName>
        <fullName evidence="1">Uncharacterized protein</fullName>
    </submittedName>
</protein>
<reference evidence="1" key="2">
    <citation type="journal article" date="2015" name="Fish Shellfish Immunol.">
        <title>Early steps in the European eel (Anguilla anguilla)-Vibrio vulnificus interaction in the gills: Role of the RtxA13 toxin.</title>
        <authorList>
            <person name="Callol A."/>
            <person name="Pajuelo D."/>
            <person name="Ebbesson L."/>
            <person name="Teles M."/>
            <person name="MacKenzie S."/>
            <person name="Amaro C."/>
        </authorList>
    </citation>
    <scope>NUCLEOTIDE SEQUENCE</scope>
</reference>